<dbReference type="Gene3D" id="3.40.50.150">
    <property type="entry name" value="Vaccinia Virus protein VP39"/>
    <property type="match status" value="1"/>
</dbReference>
<name>A0ABS3E835_9GAMM</name>
<dbReference type="InterPro" id="IPR029063">
    <property type="entry name" value="SAM-dependent_MTases_sf"/>
</dbReference>
<keyword evidence="9" id="KW-1185">Reference proteome</keyword>
<evidence type="ECO:0000256" key="2">
    <source>
        <dbReference type="ARBA" id="ARBA00022603"/>
    </source>
</evidence>
<dbReference type="InterPro" id="IPR050953">
    <property type="entry name" value="N4_N6_ade-DNA_methylase"/>
</dbReference>
<dbReference type="Pfam" id="PF07669">
    <property type="entry name" value="Eco57I"/>
    <property type="match status" value="1"/>
</dbReference>
<feature type="domain" description="Type II methyltransferase M.TaqI-like" evidence="6">
    <location>
        <begin position="279"/>
        <end position="458"/>
    </location>
</feature>
<keyword evidence="2" id="KW-0489">Methyltransferase</keyword>
<evidence type="ECO:0000256" key="4">
    <source>
        <dbReference type="ARBA" id="ARBA00022691"/>
    </source>
</evidence>
<comment type="caution">
    <text evidence="8">The sequence shown here is derived from an EMBL/GenBank/DDBJ whole genome shotgun (WGS) entry which is preliminary data.</text>
</comment>
<dbReference type="EMBL" id="JAEKJR010000002">
    <property type="protein sequence ID" value="MBN8431454.1"/>
    <property type="molecule type" value="Genomic_DNA"/>
</dbReference>
<feature type="domain" description="DUF7008" evidence="7">
    <location>
        <begin position="827"/>
        <end position="1220"/>
    </location>
</feature>
<dbReference type="Pfam" id="PF22654">
    <property type="entry name" value="DUF7008"/>
    <property type="match status" value="1"/>
</dbReference>
<dbReference type="InterPro" id="IPR054277">
    <property type="entry name" value="DUF7008"/>
</dbReference>
<dbReference type="PANTHER" id="PTHR33841:SF1">
    <property type="entry name" value="DNA METHYLTRANSFERASE A"/>
    <property type="match status" value="1"/>
</dbReference>
<keyword evidence="4" id="KW-0949">S-adenosyl-L-methionine</keyword>
<dbReference type="PANTHER" id="PTHR33841">
    <property type="entry name" value="DNA METHYLTRANSFERASE YEEA-RELATED"/>
    <property type="match status" value="1"/>
</dbReference>
<dbReference type="EC" id="2.1.1.72" evidence="1"/>
<dbReference type="NCBIfam" id="NF033451">
    <property type="entry name" value="BREX_2_MTaseX"/>
    <property type="match status" value="1"/>
</dbReference>
<proteinExistence type="predicted"/>
<evidence type="ECO:0000256" key="5">
    <source>
        <dbReference type="ARBA" id="ARBA00047942"/>
    </source>
</evidence>
<evidence type="ECO:0000313" key="8">
    <source>
        <dbReference type="EMBL" id="MBN8431454.1"/>
    </source>
</evidence>
<comment type="catalytic activity">
    <reaction evidence="5">
        <text>a 2'-deoxyadenosine in DNA + S-adenosyl-L-methionine = an N(6)-methyl-2'-deoxyadenosine in DNA + S-adenosyl-L-homocysteine + H(+)</text>
        <dbReference type="Rhea" id="RHEA:15197"/>
        <dbReference type="Rhea" id="RHEA-COMP:12418"/>
        <dbReference type="Rhea" id="RHEA-COMP:12419"/>
        <dbReference type="ChEBI" id="CHEBI:15378"/>
        <dbReference type="ChEBI" id="CHEBI:57856"/>
        <dbReference type="ChEBI" id="CHEBI:59789"/>
        <dbReference type="ChEBI" id="CHEBI:90615"/>
        <dbReference type="ChEBI" id="CHEBI:90616"/>
        <dbReference type="EC" id="2.1.1.72"/>
    </reaction>
</comment>
<evidence type="ECO:0000256" key="3">
    <source>
        <dbReference type="ARBA" id="ARBA00022679"/>
    </source>
</evidence>
<evidence type="ECO:0000259" key="7">
    <source>
        <dbReference type="Pfam" id="PF22654"/>
    </source>
</evidence>
<gene>
    <name evidence="8" type="primary">pglX</name>
    <name evidence="8" type="ORF">JF535_11380</name>
</gene>
<dbReference type="PRINTS" id="PR00507">
    <property type="entry name" value="N12N6MTFRASE"/>
</dbReference>
<dbReference type="Proteomes" id="UP000664293">
    <property type="component" value="Unassembled WGS sequence"/>
</dbReference>
<dbReference type="InterPro" id="IPR011639">
    <property type="entry name" value="MethylTrfase_TaqI-like_dom"/>
</dbReference>
<dbReference type="SUPFAM" id="SSF53335">
    <property type="entry name" value="S-adenosyl-L-methionine-dependent methyltransferases"/>
    <property type="match status" value="1"/>
</dbReference>
<evidence type="ECO:0000313" key="9">
    <source>
        <dbReference type="Proteomes" id="UP000664293"/>
    </source>
</evidence>
<evidence type="ECO:0000256" key="1">
    <source>
        <dbReference type="ARBA" id="ARBA00011900"/>
    </source>
</evidence>
<reference evidence="8 9" key="1">
    <citation type="submission" date="2020-12" db="EMBL/GenBank/DDBJ databases">
        <title>Oil enriched cultivation method for isolating marine PHA-producing bacteria.</title>
        <authorList>
            <person name="Zheng W."/>
            <person name="Yu S."/>
            <person name="Huang Y."/>
        </authorList>
    </citation>
    <scope>NUCLEOTIDE SEQUENCE [LARGE SCALE GENOMIC DNA]</scope>
    <source>
        <strain evidence="8 9">SN0-2</strain>
    </source>
</reference>
<keyword evidence="3" id="KW-0808">Transferase</keyword>
<sequence>MINRTELLKNLQGLLPHIEKDILAYSEENQDLNQHLKEEYQAALEAERTAEHFVAWREAQITQAAVAWVLTCVFVRFLEDNGLLAEPVLAGPVKNAKGENALQQAKERMVAYFNEHPTHEERHYLLDLFDELERFPVIAELLDHRHNPLWLIPVSADGAKRLIDFFQRLNPGTGDIQHDFTDTDWDTRFLGDLYQDLSESVRKRYALLQTPEFVESFILDYTLEPAISEFGLPGLRLIDPTCGSGHFLLTTFERVFERWLKREPGINTRVLAQRALDVVHGTDINPYAIAICRFRLLIAAMKAAGADKINQAPDFHFNLACGDSLLHGRRFEWEGQGIQTELLEVEKQHAYEVEDQKRLNEILGQRYHVVVGNPPYITVSDKALNQAYRDKYPTCYRKYSLGAPFTERFFDLTLWPEGNKSAGYLGMITANSFMKREFGKKLIEDYLPRKDLTHVIDTSVAYIPGHGTPTVIIFARNQAPNPGAIRAVMGIRGESAVPDVPAQGRAWTSIVSMTPKAGSENEYISVSDKERSIFSKHPWSISGGGASELKDLIERGRERLLSRIDINGFGAILGEDEAFAVPSNKLSSCRFPKKYRLLVEGDQVRDWSLNASKAVFFPYDSEILFSISREQERYAWPLRTILWARNTFGKKTYKASGRHFAEYHQIPRERNKTSLCITFAHVATHNHFVLARGGKIFNRSAPIITLPKGSSEADHFPLLGLLNSSTGCFWMKQVFYPKGGDHVGSEGARVRKTLWDERYDHAGTGLMEFPIPNDSSLKASTFAKRLDSLAMRLKEVSPKAVVENENKLMTEGLERAKKEEADIWSKMISLQEELDWHVYFLYNLTDEPVCYDGEVPEVQLGERAFEILLARKLASGEVESTWFDRHGSIPTVELPSHWPDDYRALVQRRLRIMEENRSLKLIEQPEYKRRWNRDSWEDRLKSEAKEWLLNRLVRNSQSVELQTCAQLADRMRKEAIFLRVAEVYCDSDLVDLQALVCELVDGESVPQMAAARLKSTSMPKFRAWQEVWGKQREEDAIDAKYGVDEDLPAKDREDSDKRASYDLAREAAAREKERQVGEIPAPPQYKQADFLKVSYWRLRGKLDVQKERFFSLPGCEKDGDGTLVIGWAGLDHLQRATAIASWYLERKESEGWSANRLIPILVALDELIPWLKQWHNEIDPEFGERMGDYYEAFLMEELRLLDIPHSSLFEWAPPAVASRRSGRKKKSPM</sequence>
<accession>A0ABS3E835</accession>
<dbReference type="PROSITE" id="PS00092">
    <property type="entry name" value="N6_MTASE"/>
    <property type="match status" value="1"/>
</dbReference>
<protein>
    <recommendedName>
        <fullName evidence="1">site-specific DNA-methyltransferase (adenine-specific)</fullName>
        <ecNumber evidence="1">2.1.1.72</ecNumber>
    </recommendedName>
</protein>
<dbReference type="InterPro" id="IPR002052">
    <property type="entry name" value="DNA_methylase_N6_adenine_CS"/>
</dbReference>
<organism evidence="8 9">
    <name type="scientific">Microbulbifer salipaludis</name>
    <dbReference type="NCBI Taxonomy" id="187980"/>
    <lineage>
        <taxon>Bacteria</taxon>
        <taxon>Pseudomonadati</taxon>
        <taxon>Pseudomonadota</taxon>
        <taxon>Gammaproteobacteria</taxon>
        <taxon>Cellvibrionales</taxon>
        <taxon>Microbulbiferaceae</taxon>
        <taxon>Microbulbifer</taxon>
    </lineage>
</organism>
<dbReference type="RefSeq" id="WP_207002180.1">
    <property type="nucleotide sequence ID" value="NZ_JAEKJR010000002.1"/>
</dbReference>
<evidence type="ECO:0000259" key="6">
    <source>
        <dbReference type="Pfam" id="PF07669"/>
    </source>
</evidence>